<dbReference type="RefSeq" id="WP_057769323.1">
    <property type="nucleotide sequence ID" value="NZ_JQAT01000003.1"/>
</dbReference>
<evidence type="ECO:0000313" key="1">
    <source>
        <dbReference type="EMBL" id="KRN28359.1"/>
    </source>
</evidence>
<dbReference type="EMBL" id="JQAZ01000003">
    <property type="protein sequence ID" value="KRN31860.1"/>
    <property type="molecule type" value="Genomic_DNA"/>
</dbReference>
<name>A0A0R2FSG4_9LACO</name>
<reference evidence="3 4" key="1">
    <citation type="journal article" date="2015" name="Genome Announc.">
        <title>Expanding the biotechnology potential of lactobacilli through comparative genomics of 213 strains and associated genera.</title>
        <authorList>
            <person name="Sun Z."/>
            <person name="Harris H.M."/>
            <person name="McCann A."/>
            <person name="Guo C."/>
            <person name="Argimon S."/>
            <person name="Zhang W."/>
            <person name="Yang X."/>
            <person name="Jeffery I.B."/>
            <person name="Cooney J.C."/>
            <person name="Kagawa T.F."/>
            <person name="Liu W."/>
            <person name="Song Y."/>
            <person name="Salvetti E."/>
            <person name="Wrobel A."/>
            <person name="Rasinkangas P."/>
            <person name="Parkhill J."/>
            <person name="Rea M.C."/>
            <person name="O'Sullivan O."/>
            <person name="Ritari J."/>
            <person name="Douillard F.P."/>
            <person name="Paul Ross R."/>
            <person name="Yang R."/>
            <person name="Briner A.E."/>
            <person name="Felis G.E."/>
            <person name="de Vos W.M."/>
            <person name="Barrangou R."/>
            <person name="Klaenhammer T.R."/>
            <person name="Caufield P.W."/>
            <person name="Cui Y."/>
            <person name="Zhang H."/>
            <person name="O'Toole P.W."/>
        </authorList>
    </citation>
    <scope>NUCLEOTIDE SEQUENCE [LARGE SCALE GENOMIC DNA]</scope>
    <source>
        <strain evidence="1 4">ATCC BAA-66</strain>
        <strain evidence="2 3">DSM 13344</strain>
    </source>
</reference>
<dbReference type="AlphaFoldDB" id="A0A0R2FSG4"/>
<dbReference type="OrthoDB" id="2360289at2"/>
<accession>A0A0R2FSG4</accession>
<dbReference type="EMBL" id="JQAT01000003">
    <property type="protein sequence ID" value="KRN28359.1"/>
    <property type="molecule type" value="Genomic_DNA"/>
</dbReference>
<protein>
    <submittedName>
        <fullName evidence="1">Uncharacterized protein</fullName>
    </submittedName>
</protein>
<evidence type="ECO:0000313" key="3">
    <source>
        <dbReference type="Proteomes" id="UP000051645"/>
    </source>
</evidence>
<evidence type="ECO:0000313" key="2">
    <source>
        <dbReference type="EMBL" id="KRN31860.1"/>
    </source>
</evidence>
<dbReference type="PATRIC" id="fig|81857.3.peg.1367"/>
<organism evidence="1 4">
    <name type="scientific">Lactobacillus selangorensis</name>
    <dbReference type="NCBI Taxonomy" id="81857"/>
    <lineage>
        <taxon>Bacteria</taxon>
        <taxon>Bacillati</taxon>
        <taxon>Bacillota</taxon>
        <taxon>Bacilli</taxon>
        <taxon>Lactobacillales</taxon>
        <taxon>Lactobacillaceae</taxon>
        <taxon>Lactobacillus</taxon>
    </lineage>
</organism>
<proteinExistence type="predicted"/>
<evidence type="ECO:0000313" key="4">
    <source>
        <dbReference type="Proteomes" id="UP000051751"/>
    </source>
</evidence>
<comment type="caution">
    <text evidence="1">The sequence shown here is derived from an EMBL/GenBank/DDBJ whole genome shotgun (WGS) entry which is preliminary data.</text>
</comment>
<sequence length="278" mass="32516">MTEPASLGNLMKVAYNDMPNELCHYGGRLFTRYQHHVNLATLRTVAEPELSKHTVFMIPLDQAVGTLIADREHGLYRTPKTTEQLINTTIKASLFDCFAMRMLHQYLELGRTAQPLIYGVIQFMPLTGPHHHPTIWVALHHIDHFSQKRHHVTIRFNCGLLLKGRLHGEFAERLKAAKKVSHCVFIMQKKMAEDAGYVLHTHPYFFKTYSQCCEKFSDEELTMADFHNFLDVFERTCFDCMLAVLRENKFNALEIASETDKDYFLREFRKKIYYKQRP</sequence>
<dbReference type="Proteomes" id="UP000051751">
    <property type="component" value="Unassembled WGS sequence"/>
</dbReference>
<gene>
    <name evidence="1" type="ORF">IV38_GL001358</name>
    <name evidence="2" type="ORF">IV40_GL001145</name>
</gene>
<keyword evidence="3" id="KW-1185">Reference proteome</keyword>
<dbReference type="Proteomes" id="UP000051645">
    <property type="component" value="Unassembled WGS sequence"/>
</dbReference>